<name>A0A7S2UM18_9STRA</name>
<dbReference type="PANTHER" id="PTHR14614">
    <property type="entry name" value="HEPATOCELLULAR CARCINOMA-ASSOCIATED ANTIGEN"/>
    <property type="match status" value="1"/>
</dbReference>
<sequence length="345" mass="38533">MSSPVERDNNDNRNCDEASNTYVEEDEDPGIADAMLQRGEYLRQLRLLAQADEAERHADVQEEPHENDLEPQDQTDELPDSHKTVLRYESYLSHQRYYDDLKHVDINFIDYGIVTGSEPQTGGRLIVEQEKALGKGGLCWDAAFILAEHLIQTEPEWNVCKNVTRVVELGSGTGVCGLLLAKAVSNCHVCITDLPQLEELMRRNLNLNFSATQHEKEGLTLADLVALYNSNDLPSDDNRKPSAGTASAAVLRWGEPKDYRDGPFNIIVGADVVASLYDPRALAETIHALSDDRTIVYLSYKGRLSGPHDIFENAMESLFGIVERVKPSSRNKNPGVWILKATNKI</sequence>
<evidence type="ECO:0000313" key="2">
    <source>
        <dbReference type="EMBL" id="CAD9821654.1"/>
    </source>
</evidence>
<evidence type="ECO:0000256" key="1">
    <source>
        <dbReference type="SAM" id="MobiDB-lite"/>
    </source>
</evidence>
<dbReference type="EMBL" id="HBHQ01020047">
    <property type="protein sequence ID" value="CAD9821654.1"/>
    <property type="molecule type" value="Transcribed_RNA"/>
</dbReference>
<organism evidence="2">
    <name type="scientific">Attheya septentrionalis</name>
    <dbReference type="NCBI Taxonomy" id="420275"/>
    <lineage>
        <taxon>Eukaryota</taxon>
        <taxon>Sar</taxon>
        <taxon>Stramenopiles</taxon>
        <taxon>Ochrophyta</taxon>
        <taxon>Bacillariophyta</taxon>
        <taxon>Coscinodiscophyceae</taxon>
        <taxon>Chaetocerotophycidae</taxon>
        <taxon>Chaetocerotales</taxon>
        <taxon>Attheyaceae</taxon>
        <taxon>Attheya</taxon>
    </lineage>
</organism>
<protein>
    <submittedName>
        <fullName evidence="2">Uncharacterized protein</fullName>
    </submittedName>
</protein>
<feature type="compositionally biased region" description="Acidic residues" evidence="1">
    <location>
        <begin position="69"/>
        <end position="78"/>
    </location>
</feature>
<accession>A0A7S2UM18</accession>
<gene>
    <name evidence="2" type="ORF">ASEP1449_LOCUS13488</name>
</gene>
<feature type="region of interest" description="Disordered" evidence="1">
    <location>
        <begin position="53"/>
        <end position="81"/>
    </location>
</feature>
<reference evidence="2" key="1">
    <citation type="submission" date="2021-01" db="EMBL/GenBank/DDBJ databases">
        <authorList>
            <person name="Corre E."/>
            <person name="Pelletier E."/>
            <person name="Niang G."/>
            <person name="Scheremetjew M."/>
            <person name="Finn R."/>
            <person name="Kale V."/>
            <person name="Holt S."/>
            <person name="Cochrane G."/>
            <person name="Meng A."/>
            <person name="Brown T."/>
            <person name="Cohen L."/>
        </authorList>
    </citation>
    <scope>NUCLEOTIDE SEQUENCE</scope>
    <source>
        <strain evidence="2">CCMP2084</strain>
    </source>
</reference>
<dbReference type="CDD" id="cd02440">
    <property type="entry name" value="AdoMet_MTases"/>
    <property type="match status" value="1"/>
</dbReference>
<dbReference type="Pfam" id="PF10294">
    <property type="entry name" value="Methyltransf_16"/>
    <property type="match status" value="1"/>
</dbReference>
<dbReference type="PANTHER" id="PTHR14614:SF109">
    <property type="entry name" value="RIBOSOMAL LYSINE N-METHYLTRANSFERASE 5"/>
    <property type="match status" value="1"/>
</dbReference>
<dbReference type="InterPro" id="IPR019410">
    <property type="entry name" value="Methyltransf_16"/>
</dbReference>
<dbReference type="InterPro" id="IPR029063">
    <property type="entry name" value="SAM-dependent_MTases_sf"/>
</dbReference>
<dbReference type="Gene3D" id="3.40.50.150">
    <property type="entry name" value="Vaccinia Virus protein VP39"/>
    <property type="match status" value="1"/>
</dbReference>
<dbReference type="AlphaFoldDB" id="A0A7S2UM18"/>
<feature type="compositionally biased region" description="Basic and acidic residues" evidence="1">
    <location>
        <begin position="1"/>
        <end position="16"/>
    </location>
</feature>
<dbReference type="SUPFAM" id="SSF53335">
    <property type="entry name" value="S-adenosyl-L-methionine-dependent methyltransferases"/>
    <property type="match status" value="1"/>
</dbReference>
<feature type="compositionally biased region" description="Basic and acidic residues" evidence="1">
    <location>
        <begin position="53"/>
        <end position="68"/>
    </location>
</feature>
<proteinExistence type="predicted"/>
<feature type="region of interest" description="Disordered" evidence="1">
    <location>
        <begin position="1"/>
        <end position="35"/>
    </location>
</feature>